<organism evidence="4 5">
    <name type="scientific">Asterophora parasitica</name>
    <dbReference type="NCBI Taxonomy" id="117018"/>
    <lineage>
        <taxon>Eukaryota</taxon>
        <taxon>Fungi</taxon>
        <taxon>Dikarya</taxon>
        <taxon>Basidiomycota</taxon>
        <taxon>Agaricomycotina</taxon>
        <taxon>Agaricomycetes</taxon>
        <taxon>Agaricomycetidae</taxon>
        <taxon>Agaricales</taxon>
        <taxon>Tricholomatineae</taxon>
        <taxon>Lyophyllaceae</taxon>
        <taxon>Asterophora</taxon>
    </lineage>
</organism>
<protein>
    <recommendedName>
        <fullName evidence="3">DUF4097 domain-containing protein</fullName>
    </recommendedName>
</protein>
<accession>A0A9P7KHA3</accession>
<dbReference type="OrthoDB" id="3233661at2759"/>
<proteinExistence type="predicted"/>
<evidence type="ECO:0000313" key="4">
    <source>
        <dbReference type="EMBL" id="KAG5648615.1"/>
    </source>
</evidence>
<gene>
    <name evidence="4" type="ORF">DXG03_003226</name>
</gene>
<dbReference type="EMBL" id="JABCKV010000002">
    <property type="protein sequence ID" value="KAG5648615.1"/>
    <property type="molecule type" value="Genomic_DNA"/>
</dbReference>
<reference evidence="4" key="1">
    <citation type="submission" date="2020-07" db="EMBL/GenBank/DDBJ databases">
        <authorList>
            <person name="Nieuwenhuis M."/>
            <person name="Van De Peppel L.J.J."/>
        </authorList>
    </citation>
    <scope>NUCLEOTIDE SEQUENCE</scope>
    <source>
        <strain evidence="4">AP01</strain>
        <tissue evidence="4">Mycelium</tissue>
    </source>
</reference>
<evidence type="ECO:0000256" key="2">
    <source>
        <dbReference type="SAM" id="Phobius"/>
    </source>
</evidence>
<dbReference type="Pfam" id="PF13349">
    <property type="entry name" value="DUF4097"/>
    <property type="match status" value="1"/>
</dbReference>
<dbReference type="AlphaFoldDB" id="A0A9P7KHA3"/>
<evidence type="ECO:0000313" key="5">
    <source>
        <dbReference type="Proteomes" id="UP000775547"/>
    </source>
</evidence>
<dbReference type="InterPro" id="IPR025164">
    <property type="entry name" value="Toastrack_DUF4097"/>
</dbReference>
<name>A0A9P7KHA3_9AGAR</name>
<keyword evidence="2" id="KW-0812">Transmembrane</keyword>
<keyword evidence="2" id="KW-1133">Transmembrane helix</keyword>
<evidence type="ECO:0000256" key="1">
    <source>
        <dbReference type="SAM" id="MobiDB-lite"/>
    </source>
</evidence>
<dbReference type="Proteomes" id="UP000775547">
    <property type="component" value="Unassembled WGS sequence"/>
</dbReference>
<feature type="region of interest" description="Disordered" evidence="1">
    <location>
        <begin position="1"/>
        <end position="22"/>
    </location>
</feature>
<comment type="caution">
    <text evidence="4">The sequence shown here is derived from an EMBL/GenBank/DDBJ whole genome shotgun (WGS) entry which is preliminary data.</text>
</comment>
<sequence>MIILDEEDQQRSKELNDPFNAGPTLRFPEKAALRSESPLPDYETSEARQKLIARARSSRKVVDPRLWRAILIAFGIYVLLSIVIGVPIILVKRQQQEDTAINFGPPSWANDPDTGTAISISGANVWALEDTAKCEWDYIGSYGPSSFSANIQHTLNFSGSFYIRSNVSTITANSSYSNGHLIVDINPDKSATKIVFKVDAYASTEELLRQTSACFVDSGNNRGLSVFVSRPLRNSDFVRFNIEILLPSNKKRTNILENFVTYLPWFSHSFGDLENHLLFKNLIIEGAGLPVNAKSLKGSKLSVKNAYADIIGSYHATTSLSLDGIKGDIDANVTLEHLSTAISPTTLSLDTGDGGIDARITLVAPSTRPPPHNSPYIFVADIRTFNGPLNIRATNEKTTPPTPLQFTLQNPDGDTNLILDQNYEGTYNVQSKLGKVSVRKPYFPPSMDPLGQRRSRAYQTEQQGSNQVYGWVGWGRRPMYGDGVIQGQVKVTTSLSPILLQLGSASDS</sequence>
<feature type="domain" description="DUF4097" evidence="3">
    <location>
        <begin position="293"/>
        <end position="468"/>
    </location>
</feature>
<keyword evidence="2" id="KW-0472">Membrane</keyword>
<keyword evidence="5" id="KW-1185">Reference proteome</keyword>
<feature type="transmembrane region" description="Helical" evidence="2">
    <location>
        <begin position="66"/>
        <end position="90"/>
    </location>
</feature>
<reference evidence="4" key="2">
    <citation type="submission" date="2021-10" db="EMBL/GenBank/DDBJ databases">
        <title>Phylogenomics reveals ancestral predisposition of the termite-cultivated fungus Termitomyces towards a domesticated lifestyle.</title>
        <authorList>
            <person name="Auxier B."/>
            <person name="Grum-Grzhimaylo A."/>
            <person name="Cardenas M.E."/>
            <person name="Lodge J.D."/>
            <person name="Laessoe T."/>
            <person name="Pedersen O."/>
            <person name="Smith M.E."/>
            <person name="Kuyper T.W."/>
            <person name="Franco-Molano E.A."/>
            <person name="Baroni T.J."/>
            <person name="Aanen D.K."/>
        </authorList>
    </citation>
    <scope>NUCLEOTIDE SEQUENCE</scope>
    <source>
        <strain evidence="4">AP01</strain>
        <tissue evidence="4">Mycelium</tissue>
    </source>
</reference>
<evidence type="ECO:0000259" key="3">
    <source>
        <dbReference type="Pfam" id="PF13349"/>
    </source>
</evidence>